<accession>A0A9D2C8Y0</accession>
<dbReference type="CDD" id="cd16345">
    <property type="entry name" value="LMWP_ArsC"/>
    <property type="match status" value="1"/>
</dbReference>
<dbReference type="SUPFAM" id="SSF52788">
    <property type="entry name" value="Phosphotyrosine protein phosphatases I"/>
    <property type="match status" value="2"/>
</dbReference>
<reference evidence="3" key="2">
    <citation type="submission" date="2021-04" db="EMBL/GenBank/DDBJ databases">
        <authorList>
            <person name="Gilroy R."/>
        </authorList>
    </citation>
    <scope>NUCLEOTIDE SEQUENCE</scope>
    <source>
        <strain evidence="3">ChiGjej1B1-98</strain>
    </source>
</reference>
<feature type="domain" description="Phosphotyrosine protein phosphatase I" evidence="2">
    <location>
        <begin position="11"/>
        <end position="136"/>
    </location>
</feature>
<dbReference type="PANTHER" id="PTHR43428">
    <property type="entry name" value="ARSENATE REDUCTASE"/>
    <property type="match status" value="1"/>
</dbReference>
<dbReference type="InterPro" id="IPR036196">
    <property type="entry name" value="Ptyr_pPase_sf"/>
</dbReference>
<dbReference type="EMBL" id="DXDC01000155">
    <property type="protein sequence ID" value="HIY65687.1"/>
    <property type="molecule type" value="Genomic_DNA"/>
</dbReference>
<reference evidence="3" key="1">
    <citation type="journal article" date="2021" name="PeerJ">
        <title>Extensive microbial diversity within the chicken gut microbiome revealed by metagenomics and culture.</title>
        <authorList>
            <person name="Gilroy R."/>
            <person name="Ravi A."/>
            <person name="Getino M."/>
            <person name="Pursley I."/>
            <person name="Horton D.L."/>
            <person name="Alikhan N.F."/>
            <person name="Baker D."/>
            <person name="Gharbi K."/>
            <person name="Hall N."/>
            <person name="Watson M."/>
            <person name="Adriaenssens E.M."/>
            <person name="Foster-Nyarko E."/>
            <person name="Jarju S."/>
            <person name="Secka A."/>
            <person name="Antonio M."/>
            <person name="Oren A."/>
            <person name="Chaudhuri R.R."/>
            <person name="La Ragione R."/>
            <person name="Hildebrand F."/>
            <person name="Pallen M.J."/>
        </authorList>
    </citation>
    <scope>NUCLEOTIDE SEQUENCE</scope>
    <source>
        <strain evidence="3">ChiGjej1B1-98</strain>
    </source>
</reference>
<organism evidence="3 4">
    <name type="scientific">Candidatus Agrococcus pullicola</name>
    <dbReference type="NCBI Taxonomy" id="2838429"/>
    <lineage>
        <taxon>Bacteria</taxon>
        <taxon>Bacillati</taxon>
        <taxon>Actinomycetota</taxon>
        <taxon>Actinomycetes</taxon>
        <taxon>Micrococcales</taxon>
        <taxon>Microbacteriaceae</taxon>
        <taxon>Agrococcus</taxon>
    </lineage>
</organism>
<dbReference type="PANTHER" id="PTHR43428:SF1">
    <property type="entry name" value="ARSENATE REDUCTASE"/>
    <property type="match status" value="1"/>
</dbReference>
<evidence type="ECO:0000259" key="2">
    <source>
        <dbReference type="SMART" id="SM00226"/>
    </source>
</evidence>
<dbReference type="GO" id="GO:0046685">
    <property type="term" value="P:response to arsenic-containing substance"/>
    <property type="evidence" value="ECO:0007669"/>
    <property type="project" value="UniProtKB-KW"/>
</dbReference>
<evidence type="ECO:0000313" key="3">
    <source>
        <dbReference type="EMBL" id="HIY65687.1"/>
    </source>
</evidence>
<name>A0A9D2C8Y0_9MICO</name>
<protein>
    <submittedName>
        <fullName evidence="3">Protein tyrosine phosphatase</fullName>
    </submittedName>
</protein>
<comment type="caution">
    <text evidence="3">The sequence shown here is derived from an EMBL/GenBank/DDBJ whole genome shotgun (WGS) entry which is preliminary data.</text>
</comment>
<feature type="domain" description="Phosphotyrosine protein phosphatase I" evidence="2">
    <location>
        <begin position="151"/>
        <end position="281"/>
    </location>
</feature>
<dbReference type="Pfam" id="PF01451">
    <property type="entry name" value="LMWPc"/>
    <property type="match status" value="2"/>
</dbReference>
<evidence type="ECO:0000313" key="4">
    <source>
        <dbReference type="Proteomes" id="UP000824005"/>
    </source>
</evidence>
<sequence length="288" mass="30600">MSDQNPSTQKPSVLFVCVHNAGRSQMAAGFLRHLAGDRIEVRSAGSMPADQINPVAVEAMAEVGIDIAAEQPKILTTQAVQDSDVVITMGCGDTCPFYPGKRYEDWTLDDPAGQGIDAVRPIRDEIRARIEALVDELLAPADAQRESRRGLSVLFVCAKNGGKSQMAAALMRQIVGDAGQVHSAGTAPGSALNALSAASVAEVGASMEGERPKPIDPALLRAVDRVVVIGDEAVVERAPGMAGTIETWTIDEPSTRGIEGKERMRLIRDQLAEKVRRLASQLVVPSKA</sequence>
<evidence type="ECO:0000256" key="1">
    <source>
        <dbReference type="ARBA" id="ARBA00022849"/>
    </source>
</evidence>
<dbReference type="Gene3D" id="3.40.50.2300">
    <property type="match status" value="2"/>
</dbReference>
<proteinExistence type="predicted"/>
<dbReference type="InterPro" id="IPR023485">
    <property type="entry name" value="Ptyr_pPase"/>
</dbReference>
<dbReference type="SMART" id="SM00226">
    <property type="entry name" value="LMWPc"/>
    <property type="match status" value="2"/>
</dbReference>
<gene>
    <name evidence="3" type="ORF">H9830_05355</name>
</gene>
<keyword evidence="1" id="KW-0059">Arsenical resistance</keyword>
<dbReference type="AlphaFoldDB" id="A0A9D2C8Y0"/>
<dbReference type="Proteomes" id="UP000824005">
    <property type="component" value="Unassembled WGS sequence"/>
</dbReference>